<name>K9XYU6_STAC7</name>
<feature type="binding site" evidence="8">
    <location>
        <position position="158"/>
    </location>
    <ligand>
        <name>[4Fe-4S] cluster</name>
        <dbReference type="ChEBI" id="CHEBI:49883"/>
        <label>2</label>
        <note>4Fe-4S-S-AdoMet</note>
    </ligand>
</feature>
<dbReference type="Pfam" id="PF00919">
    <property type="entry name" value="UPF0004"/>
    <property type="match status" value="1"/>
</dbReference>
<dbReference type="SUPFAM" id="SSF102114">
    <property type="entry name" value="Radical SAM enzymes"/>
    <property type="match status" value="1"/>
</dbReference>
<dbReference type="GO" id="GO:0005829">
    <property type="term" value="C:cytosol"/>
    <property type="evidence" value="ECO:0007669"/>
    <property type="project" value="TreeGrafter"/>
</dbReference>
<dbReference type="eggNOG" id="COG0621">
    <property type="taxonomic scope" value="Bacteria"/>
</dbReference>
<evidence type="ECO:0000256" key="8">
    <source>
        <dbReference type="HAMAP-Rule" id="MF_01865"/>
    </source>
</evidence>
<comment type="cofactor">
    <cofactor evidence="8">
        <name>[4Fe-4S] cluster</name>
        <dbReference type="ChEBI" id="CHEBI:49883"/>
    </cofactor>
    <text evidence="8">Binds 2 [4Fe-4S] clusters. One cluster is coordinated with 3 cysteines and an exchangeable S-adenosyl-L-methionine.</text>
</comment>
<keyword evidence="3 8" id="KW-0808">Transferase</keyword>
<dbReference type="NCBIfam" id="TIGR01125">
    <property type="entry name" value="30S ribosomal protein S12 methylthiotransferase RimO"/>
    <property type="match status" value="1"/>
</dbReference>
<dbReference type="InterPro" id="IPR020612">
    <property type="entry name" value="Methylthiotransferase_CS"/>
</dbReference>
<dbReference type="InterPro" id="IPR038135">
    <property type="entry name" value="Methylthiotransferase_N_sf"/>
</dbReference>
<dbReference type="AlphaFoldDB" id="K9XYU6"/>
<evidence type="ECO:0000313" key="13">
    <source>
        <dbReference type="Proteomes" id="UP000010473"/>
    </source>
</evidence>
<comment type="similarity">
    <text evidence="8">Belongs to the methylthiotransferase family. RimO subfamily.</text>
</comment>
<feature type="domain" description="Radical SAM core" evidence="11">
    <location>
        <begin position="140"/>
        <end position="369"/>
    </location>
</feature>
<feature type="binding site" evidence="8">
    <location>
        <position position="154"/>
    </location>
    <ligand>
        <name>[4Fe-4S] cluster</name>
        <dbReference type="ChEBI" id="CHEBI:49883"/>
        <label>2</label>
        <note>4Fe-4S-S-AdoMet</note>
    </ligand>
</feature>
<dbReference type="Pfam" id="PF04055">
    <property type="entry name" value="Radical_SAM"/>
    <property type="match status" value="1"/>
</dbReference>
<dbReference type="InterPro" id="IPR006638">
    <property type="entry name" value="Elp3/MiaA/NifB-like_rSAM"/>
</dbReference>
<evidence type="ECO:0000256" key="1">
    <source>
        <dbReference type="ARBA" id="ARBA00022485"/>
    </source>
</evidence>
<comment type="subcellular location">
    <subcellularLocation>
        <location evidence="8">Cytoplasm</location>
    </subcellularLocation>
</comment>
<dbReference type="EC" id="2.8.4.4" evidence="8"/>
<evidence type="ECO:0000313" key="12">
    <source>
        <dbReference type="EMBL" id="AFZ36847.1"/>
    </source>
</evidence>
<dbReference type="GO" id="GO:0035600">
    <property type="term" value="P:tRNA methylthiolation"/>
    <property type="evidence" value="ECO:0007669"/>
    <property type="project" value="UniProtKB-ARBA"/>
</dbReference>
<evidence type="ECO:0000256" key="4">
    <source>
        <dbReference type="ARBA" id="ARBA00022691"/>
    </source>
</evidence>
<feature type="binding site" evidence="8">
    <location>
        <position position="79"/>
    </location>
    <ligand>
        <name>[4Fe-4S] cluster</name>
        <dbReference type="ChEBI" id="CHEBI:49883"/>
        <label>1</label>
    </ligand>
</feature>
<evidence type="ECO:0000256" key="3">
    <source>
        <dbReference type="ARBA" id="ARBA00022679"/>
    </source>
</evidence>
<proteinExistence type="inferred from homology"/>
<feature type="domain" description="TRAM" evidence="9">
    <location>
        <begin position="372"/>
        <end position="437"/>
    </location>
</feature>
<dbReference type="Pfam" id="PF18693">
    <property type="entry name" value="TRAM_2"/>
    <property type="match status" value="1"/>
</dbReference>
<dbReference type="GO" id="GO:0051539">
    <property type="term" value="F:4 iron, 4 sulfur cluster binding"/>
    <property type="evidence" value="ECO:0007669"/>
    <property type="project" value="UniProtKB-UniRule"/>
</dbReference>
<dbReference type="InterPro" id="IPR007197">
    <property type="entry name" value="rSAM"/>
</dbReference>
<dbReference type="PROSITE" id="PS51918">
    <property type="entry name" value="RADICAL_SAM"/>
    <property type="match status" value="1"/>
</dbReference>
<dbReference type="HAMAP" id="MF_01865">
    <property type="entry name" value="MTTase_RimO"/>
    <property type="match status" value="1"/>
</dbReference>
<dbReference type="OrthoDB" id="9805215at2"/>
<dbReference type="NCBIfam" id="TIGR00089">
    <property type="entry name" value="MiaB/RimO family radical SAM methylthiotransferase"/>
    <property type="match status" value="1"/>
</dbReference>
<reference evidence="13" key="1">
    <citation type="journal article" date="2013" name="Proc. Natl. Acad. Sci. U.S.A.">
        <title>Improving the coverage of the cyanobacterial phylum using diversity-driven genome sequencing.</title>
        <authorList>
            <person name="Shih P.M."/>
            <person name="Wu D."/>
            <person name="Latifi A."/>
            <person name="Axen S.D."/>
            <person name="Fewer D.P."/>
            <person name="Talla E."/>
            <person name="Calteau A."/>
            <person name="Cai F."/>
            <person name="Tandeau de Marsac N."/>
            <person name="Rippka R."/>
            <person name="Herdman M."/>
            <person name="Sivonen K."/>
            <person name="Coursin T."/>
            <person name="Laurent T."/>
            <person name="Goodwin L."/>
            <person name="Nolan M."/>
            <person name="Davenport K.W."/>
            <person name="Han C.S."/>
            <person name="Rubin E.M."/>
            <person name="Eisen J.A."/>
            <person name="Woyke T."/>
            <person name="Gugger M."/>
            <person name="Kerfeld C.A."/>
        </authorList>
    </citation>
    <scope>NUCLEOTIDE SEQUENCE [LARGE SCALE GENOMIC DNA]</scope>
    <source>
        <strain evidence="13">ATCC 29371 / PCC 7437</strain>
    </source>
</reference>
<dbReference type="InterPro" id="IPR013848">
    <property type="entry name" value="Methylthiotransferase_N"/>
</dbReference>
<dbReference type="SFLD" id="SFLDF00274">
    <property type="entry name" value="ribosomal_protein_S12_methylth"/>
    <property type="match status" value="1"/>
</dbReference>
<dbReference type="GO" id="GO:0046872">
    <property type="term" value="F:metal ion binding"/>
    <property type="evidence" value="ECO:0007669"/>
    <property type="project" value="UniProtKB-KW"/>
</dbReference>
<comment type="catalytic activity">
    <reaction evidence="8">
        <text>L-aspartate(89)-[ribosomal protein uS12]-hydrogen + (sulfur carrier)-SH + AH2 + 2 S-adenosyl-L-methionine = 3-methylsulfanyl-L-aspartate(89)-[ribosomal protein uS12]-hydrogen + (sulfur carrier)-H + 5'-deoxyadenosine + L-methionine + A + S-adenosyl-L-homocysteine + 2 H(+)</text>
        <dbReference type="Rhea" id="RHEA:37087"/>
        <dbReference type="Rhea" id="RHEA-COMP:10460"/>
        <dbReference type="Rhea" id="RHEA-COMP:10461"/>
        <dbReference type="Rhea" id="RHEA-COMP:14737"/>
        <dbReference type="Rhea" id="RHEA-COMP:14739"/>
        <dbReference type="ChEBI" id="CHEBI:13193"/>
        <dbReference type="ChEBI" id="CHEBI:15378"/>
        <dbReference type="ChEBI" id="CHEBI:17319"/>
        <dbReference type="ChEBI" id="CHEBI:17499"/>
        <dbReference type="ChEBI" id="CHEBI:29917"/>
        <dbReference type="ChEBI" id="CHEBI:29961"/>
        <dbReference type="ChEBI" id="CHEBI:57844"/>
        <dbReference type="ChEBI" id="CHEBI:57856"/>
        <dbReference type="ChEBI" id="CHEBI:59789"/>
        <dbReference type="ChEBI" id="CHEBI:64428"/>
        <dbReference type="ChEBI" id="CHEBI:73599"/>
        <dbReference type="EC" id="2.8.4.4"/>
    </reaction>
</comment>
<dbReference type="InterPro" id="IPR058240">
    <property type="entry name" value="rSAM_sf"/>
</dbReference>
<keyword evidence="2 8" id="KW-0963">Cytoplasm</keyword>
<keyword evidence="12" id="KW-0689">Ribosomal protein</keyword>
<evidence type="ECO:0000259" key="10">
    <source>
        <dbReference type="PROSITE" id="PS51449"/>
    </source>
</evidence>
<feature type="binding site" evidence="8">
    <location>
        <position position="14"/>
    </location>
    <ligand>
        <name>[4Fe-4S] cluster</name>
        <dbReference type="ChEBI" id="CHEBI:49883"/>
        <label>1</label>
    </ligand>
</feature>
<dbReference type="Gene3D" id="3.80.30.20">
    <property type="entry name" value="tm_1862 like domain"/>
    <property type="match status" value="1"/>
</dbReference>
<dbReference type="GO" id="GO:0005840">
    <property type="term" value="C:ribosome"/>
    <property type="evidence" value="ECO:0007669"/>
    <property type="project" value="UniProtKB-KW"/>
</dbReference>
<dbReference type="Gene3D" id="2.40.50.140">
    <property type="entry name" value="Nucleic acid-binding proteins"/>
    <property type="match status" value="1"/>
</dbReference>
<feature type="binding site" evidence="8">
    <location>
        <position position="161"/>
    </location>
    <ligand>
        <name>[4Fe-4S] cluster</name>
        <dbReference type="ChEBI" id="CHEBI:49883"/>
        <label>2</label>
        <note>4Fe-4S-S-AdoMet</note>
    </ligand>
</feature>
<dbReference type="SFLD" id="SFLDG01082">
    <property type="entry name" value="B12-binding_domain_containing"/>
    <property type="match status" value="1"/>
</dbReference>
<evidence type="ECO:0000259" key="11">
    <source>
        <dbReference type="PROSITE" id="PS51918"/>
    </source>
</evidence>
<dbReference type="PATRIC" id="fig|111780.3.peg.3464"/>
<keyword evidence="4 8" id="KW-0949">S-adenosyl-L-methionine</keyword>
<dbReference type="RefSeq" id="WP_015194509.1">
    <property type="nucleotide sequence ID" value="NC_019748.1"/>
</dbReference>
<sequence>MADKPTIAISHLGCEKNRVDSEHMLGLLAQAGYQVDSNEEVADYVIVNTCSFIQAAREESVRTLVELAEANKKIIVTGCMAQHFQEQLLEELPETVAVVGSGDYHKIVNVVERVEIGEKVKEISTQPTYIADETVPRYRTTTEGVAYLRVAEGCDYRCAFCIIPHLRGNQRSRSIESIVAEAKQLAAEGVQEIILISQITTNYGLDLYGEPRLADLLRELGKVDVPWIRIHYAYPTGLTPQVIAAIRDTPNVLPYLDLPLQHSHPTILKAMNRPWQGRVNDAIIERIKTELPEAILRTTFIVGFPGETEEHFQHLVQFVQRHQFDHVGVFTFSAEEGTSAYTMSEQVAPEVMEARREKLMQIQQPIAARKNKACVGKTVDVLIEQENPHTGELIGRSARFAPEVDGLIYVRGEASLGSIVSVEITAADIYDLYGEII</sequence>
<evidence type="ECO:0000256" key="6">
    <source>
        <dbReference type="ARBA" id="ARBA00023004"/>
    </source>
</evidence>
<dbReference type="PROSITE" id="PS51449">
    <property type="entry name" value="MTTASE_N"/>
    <property type="match status" value="1"/>
</dbReference>
<dbReference type="PROSITE" id="PS50926">
    <property type="entry name" value="TRAM"/>
    <property type="match status" value="1"/>
</dbReference>
<evidence type="ECO:0000256" key="7">
    <source>
        <dbReference type="ARBA" id="ARBA00023014"/>
    </source>
</evidence>
<keyword evidence="13" id="KW-1185">Reference proteome</keyword>
<dbReference type="InterPro" id="IPR012340">
    <property type="entry name" value="NA-bd_OB-fold"/>
</dbReference>
<keyword evidence="1 8" id="KW-0004">4Fe-4S</keyword>
<dbReference type="InterPro" id="IPR023404">
    <property type="entry name" value="rSAM_horseshoe"/>
</dbReference>
<organism evidence="12 13">
    <name type="scientific">Stanieria cyanosphaera (strain ATCC 29371 / PCC 7437)</name>
    <dbReference type="NCBI Taxonomy" id="111780"/>
    <lineage>
        <taxon>Bacteria</taxon>
        <taxon>Bacillati</taxon>
        <taxon>Cyanobacteriota</taxon>
        <taxon>Cyanophyceae</taxon>
        <taxon>Pleurocapsales</taxon>
        <taxon>Dermocarpellaceae</taxon>
        <taxon>Stanieria</taxon>
    </lineage>
</organism>
<keyword evidence="6 8" id="KW-0408">Iron</keyword>
<dbReference type="HOGENOM" id="CLU_018697_0_1_3"/>
<dbReference type="FunFam" id="3.80.30.20:FF:000001">
    <property type="entry name" value="tRNA-2-methylthio-N(6)-dimethylallyladenosine synthase 2"/>
    <property type="match status" value="1"/>
</dbReference>
<dbReference type="PANTHER" id="PTHR43837:SF1">
    <property type="entry name" value="RIBOSOMAL PROTEIN US12 METHYLTHIOTRANSFERASE RIMO"/>
    <property type="match status" value="1"/>
</dbReference>
<dbReference type="SFLD" id="SFLDS00029">
    <property type="entry name" value="Radical_SAM"/>
    <property type="match status" value="1"/>
</dbReference>
<dbReference type="CDD" id="cd01335">
    <property type="entry name" value="Radical_SAM"/>
    <property type="match status" value="1"/>
</dbReference>
<dbReference type="InterPro" id="IPR005840">
    <property type="entry name" value="Ribosomal_uS12_MeSTrfase_RimO"/>
</dbReference>
<dbReference type="GO" id="GO:0103039">
    <property type="term" value="F:protein methylthiotransferase activity"/>
    <property type="evidence" value="ECO:0007669"/>
    <property type="project" value="UniProtKB-EC"/>
</dbReference>
<dbReference type="EMBL" id="CP003653">
    <property type="protein sequence ID" value="AFZ36847.1"/>
    <property type="molecule type" value="Genomic_DNA"/>
</dbReference>
<dbReference type="InterPro" id="IPR005839">
    <property type="entry name" value="Methylthiotransferase"/>
</dbReference>
<feature type="domain" description="MTTase N-terminal" evidence="10">
    <location>
        <begin position="5"/>
        <end position="116"/>
    </location>
</feature>
<dbReference type="InterPro" id="IPR002792">
    <property type="entry name" value="TRAM_dom"/>
</dbReference>
<comment type="function">
    <text evidence="8">Catalyzes the methylthiolation of an aspartic acid residue of ribosomal protein uS12.</text>
</comment>
<dbReference type="STRING" id="111780.Sta7437_3341"/>
<dbReference type="KEGG" id="scs:Sta7437_3341"/>
<keyword evidence="7 8" id="KW-0411">Iron-sulfur</keyword>
<evidence type="ECO:0000256" key="5">
    <source>
        <dbReference type="ARBA" id="ARBA00022723"/>
    </source>
</evidence>
<dbReference type="PROSITE" id="PS01278">
    <property type="entry name" value="MTTASE_RADICAL"/>
    <property type="match status" value="1"/>
</dbReference>
<feature type="binding site" evidence="8">
    <location>
        <position position="50"/>
    </location>
    <ligand>
        <name>[4Fe-4S] cluster</name>
        <dbReference type="ChEBI" id="CHEBI:49883"/>
        <label>1</label>
    </ligand>
</feature>
<keyword evidence="5 8" id="KW-0479">Metal-binding</keyword>
<gene>
    <name evidence="8" type="primary">rimO</name>
    <name evidence="12" type="ordered locus">Sta7437_3341</name>
</gene>
<dbReference type="FunFam" id="3.40.50.12160:FF:000002">
    <property type="entry name" value="Ribosomal protein S12 methylthiotransferase RimO"/>
    <property type="match status" value="1"/>
</dbReference>
<protein>
    <recommendedName>
        <fullName evidence="8">Ribosomal protein uS12 methylthiotransferase RimO</fullName>
        <shortName evidence="8">uS12 MTTase</shortName>
        <shortName evidence="8">uS12 methylthiotransferase</shortName>
        <ecNumber evidence="8">2.8.4.4</ecNumber>
    </recommendedName>
    <alternativeName>
        <fullName evidence="8">Ribosomal protein uS12 (aspartate-C(3))-methylthiotransferase</fullName>
    </alternativeName>
    <alternativeName>
        <fullName evidence="8">Ribosome maturation factor RimO</fullName>
    </alternativeName>
</protein>
<dbReference type="Gene3D" id="3.40.50.12160">
    <property type="entry name" value="Methylthiotransferase, N-terminal domain"/>
    <property type="match status" value="1"/>
</dbReference>
<accession>K9XYU6</accession>
<dbReference type="Proteomes" id="UP000010473">
    <property type="component" value="Chromosome"/>
</dbReference>
<dbReference type="PANTHER" id="PTHR43837">
    <property type="entry name" value="RIBOSOMAL PROTEIN S12 METHYLTHIOTRANSFERASE RIMO"/>
    <property type="match status" value="1"/>
</dbReference>
<keyword evidence="12" id="KW-0687">Ribonucleoprotein</keyword>
<dbReference type="SFLD" id="SFLDG01061">
    <property type="entry name" value="methylthiotransferase"/>
    <property type="match status" value="1"/>
</dbReference>
<dbReference type="GO" id="GO:0035599">
    <property type="term" value="F:aspartic acid methylthiotransferase activity"/>
    <property type="evidence" value="ECO:0007669"/>
    <property type="project" value="TreeGrafter"/>
</dbReference>
<dbReference type="SMART" id="SM00729">
    <property type="entry name" value="Elp3"/>
    <property type="match status" value="1"/>
</dbReference>
<evidence type="ECO:0000259" key="9">
    <source>
        <dbReference type="PROSITE" id="PS50926"/>
    </source>
</evidence>
<evidence type="ECO:0000256" key="2">
    <source>
        <dbReference type="ARBA" id="ARBA00022490"/>
    </source>
</evidence>